<dbReference type="EMBL" id="CP102774">
    <property type="protein sequence ID" value="UZF86536.1"/>
    <property type="molecule type" value="Genomic_DNA"/>
</dbReference>
<feature type="chain" id="PRO_5039683801" evidence="2">
    <location>
        <begin position="25"/>
        <end position="93"/>
    </location>
</feature>
<evidence type="ECO:0000256" key="2">
    <source>
        <dbReference type="SAM" id="SignalP"/>
    </source>
</evidence>
<proteinExistence type="predicted"/>
<keyword evidence="2" id="KW-0732">Signal</keyword>
<feature type="region of interest" description="Disordered" evidence="1">
    <location>
        <begin position="60"/>
        <end position="93"/>
    </location>
</feature>
<feature type="region of interest" description="Disordered" evidence="1">
    <location>
        <begin position="22"/>
        <end position="47"/>
    </location>
</feature>
<reference evidence="3" key="1">
    <citation type="submission" date="2022-08" db="EMBL/GenBank/DDBJ databases">
        <title>Complete Genome Sequences of 2 Bosea sp. soil isolates.</title>
        <authorList>
            <person name="Alvarez Arevalo M."/>
            <person name="Sterndorff E.B."/>
            <person name="Faurdal D."/>
            <person name="Joergensen T.S."/>
            <person name="Weber T."/>
        </authorList>
    </citation>
    <scope>NUCLEOTIDE SEQUENCE</scope>
    <source>
        <strain evidence="3">NBC_00436</strain>
    </source>
</reference>
<dbReference type="AlphaFoldDB" id="A0A9E7ZUY5"/>
<feature type="compositionally biased region" description="Basic and acidic residues" evidence="1">
    <location>
        <begin position="60"/>
        <end position="69"/>
    </location>
</feature>
<sequence length="93" mass="9856">MKKLSRTLTYLLLAGSLLAPAVQAQPAPPPAPAVRERAPGVPIAPQPGAVSRLRTEEKGLFRREGRMARDAQAAQGADRELPMPRGVPSIIAP</sequence>
<accession>A0A9E7ZUY5</accession>
<protein>
    <submittedName>
        <fullName evidence="3">Uncharacterized protein</fullName>
    </submittedName>
</protein>
<name>A0A9E7ZUY5_9HYPH</name>
<organism evidence="3">
    <name type="scientific">Bosea sp. NBC_00436</name>
    <dbReference type="NCBI Taxonomy" id="2969620"/>
    <lineage>
        <taxon>Bacteria</taxon>
        <taxon>Pseudomonadati</taxon>
        <taxon>Pseudomonadota</taxon>
        <taxon>Alphaproteobacteria</taxon>
        <taxon>Hyphomicrobiales</taxon>
        <taxon>Boseaceae</taxon>
        <taxon>Bosea</taxon>
    </lineage>
</organism>
<feature type="signal peptide" evidence="2">
    <location>
        <begin position="1"/>
        <end position="24"/>
    </location>
</feature>
<gene>
    <name evidence="3" type="ORF">NWE54_22610</name>
</gene>
<evidence type="ECO:0000313" key="3">
    <source>
        <dbReference type="EMBL" id="UZF86536.1"/>
    </source>
</evidence>
<evidence type="ECO:0000256" key="1">
    <source>
        <dbReference type="SAM" id="MobiDB-lite"/>
    </source>
</evidence>